<proteinExistence type="predicted"/>
<dbReference type="EMBL" id="MU005766">
    <property type="protein sequence ID" value="KAF2712191.1"/>
    <property type="molecule type" value="Genomic_DNA"/>
</dbReference>
<gene>
    <name evidence="2" type="ORF">K504DRAFT_452418</name>
</gene>
<evidence type="ECO:0000313" key="3">
    <source>
        <dbReference type="Proteomes" id="UP000799428"/>
    </source>
</evidence>
<dbReference type="OrthoDB" id="4160836at2759"/>
<feature type="compositionally biased region" description="Polar residues" evidence="1">
    <location>
        <begin position="171"/>
        <end position="187"/>
    </location>
</feature>
<organism evidence="2 3">
    <name type="scientific">Pleomassaria siparia CBS 279.74</name>
    <dbReference type="NCBI Taxonomy" id="1314801"/>
    <lineage>
        <taxon>Eukaryota</taxon>
        <taxon>Fungi</taxon>
        <taxon>Dikarya</taxon>
        <taxon>Ascomycota</taxon>
        <taxon>Pezizomycotina</taxon>
        <taxon>Dothideomycetes</taxon>
        <taxon>Pleosporomycetidae</taxon>
        <taxon>Pleosporales</taxon>
        <taxon>Pleomassariaceae</taxon>
        <taxon>Pleomassaria</taxon>
    </lineage>
</organism>
<feature type="compositionally biased region" description="Polar residues" evidence="1">
    <location>
        <begin position="151"/>
        <end position="161"/>
    </location>
</feature>
<keyword evidence="3" id="KW-1185">Reference proteome</keyword>
<evidence type="ECO:0000313" key="2">
    <source>
        <dbReference type="EMBL" id="KAF2712191.1"/>
    </source>
</evidence>
<name>A0A6G1KIG4_9PLEO</name>
<reference evidence="2" key="1">
    <citation type="journal article" date="2020" name="Stud. Mycol.">
        <title>101 Dothideomycetes genomes: a test case for predicting lifestyles and emergence of pathogens.</title>
        <authorList>
            <person name="Haridas S."/>
            <person name="Albert R."/>
            <person name="Binder M."/>
            <person name="Bloem J."/>
            <person name="Labutti K."/>
            <person name="Salamov A."/>
            <person name="Andreopoulos B."/>
            <person name="Baker S."/>
            <person name="Barry K."/>
            <person name="Bills G."/>
            <person name="Bluhm B."/>
            <person name="Cannon C."/>
            <person name="Castanera R."/>
            <person name="Culley D."/>
            <person name="Daum C."/>
            <person name="Ezra D."/>
            <person name="Gonzalez J."/>
            <person name="Henrissat B."/>
            <person name="Kuo A."/>
            <person name="Liang C."/>
            <person name="Lipzen A."/>
            <person name="Lutzoni F."/>
            <person name="Magnuson J."/>
            <person name="Mondo S."/>
            <person name="Nolan M."/>
            <person name="Ohm R."/>
            <person name="Pangilinan J."/>
            <person name="Park H.-J."/>
            <person name="Ramirez L."/>
            <person name="Alfaro M."/>
            <person name="Sun H."/>
            <person name="Tritt A."/>
            <person name="Yoshinaga Y."/>
            <person name="Zwiers L.-H."/>
            <person name="Turgeon B."/>
            <person name="Goodwin S."/>
            <person name="Spatafora J."/>
            <person name="Crous P."/>
            <person name="Grigoriev I."/>
        </authorList>
    </citation>
    <scope>NUCLEOTIDE SEQUENCE</scope>
    <source>
        <strain evidence="2">CBS 279.74</strain>
    </source>
</reference>
<dbReference type="Proteomes" id="UP000799428">
    <property type="component" value="Unassembled WGS sequence"/>
</dbReference>
<feature type="compositionally biased region" description="Polar residues" evidence="1">
    <location>
        <begin position="118"/>
        <end position="142"/>
    </location>
</feature>
<feature type="region of interest" description="Disordered" evidence="1">
    <location>
        <begin position="1"/>
        <end position="82"/>
    </location>
</feature>
<accession>A0A6G1KIG4</accession>
<feature type="compositionally biased region" description="Polar residues" evidence="1">
    <location>
        <begin position="63"/>
        <end position="72"/>
    </location>
</feature>
<feature type="compositionally biased region" description="Basic and acidic residues" evidence="1">
    <location>
        <begin position="213"/>
        <end position="235"/>
    </location>
</feature>
<feature type="region of interest" description="Disordered" evidence="1">
    <location>
        <begin position="117"/>
        <end position="235"/>
    </location>
</feature>
<feature type="compositionally biased region" description="Basic residues" evidence="1">
    <location>
        <begin position="1"/>
        <end position="11"/>
    </location>
</feature>
<evidence type="ECO:0000256" key="1">
    <source>
        <dbReference type="SAM" id="MobiDB-lite"/>
    </source>
</evidence>
<protein>
    <submittedName>
        <fullName evidence="2">Uncharacterized protein</fullName>
    </submittedName>
</protein>
<sequence length="556" mass="63082">MDEPARKRRRTTPPEERERYSSPLKEPPRRPYFQESSPLKKSAKRPPSFASPTKASLARVNPTLLSTLATTRRNGRGEGLNKVKQAVQTEYNGTKDRMNVDGGPVVQSHELVQASAGAEQQNVFQLRNTMPRSQRMTTSSPTDLEEEDETALQSVRTSMHQDSLPGDAMFSSPSKRPSLGKVTTNDPLLNPIVQQRHKGKRARPLDEPVANENPRDGPRERRQPPDPELEKRMREKKQLSIELERLEVEVKECAEVIGQLEDLSHIEGKYSQRDTLIAFINQISNSDASAEVTQKPVLSNLLCSFLPFTVHNIPSPHVKSTQQKPVYSHCPLELEDPLPCLKLFTSLDFTSQVRPSGKSGRHRKHTINITDATKLLNVIVTPVINSTTQEVIHLSIELPPWAERDLGDFMSRRAQEKDLSTVCWALGSYWELSKRRAELWHRCETTFAHLMPGRTNGDGHKTTQHLTRKDLRRHLGRNVLIFEDKHVVLNINWRVTFDWTGEAESEISVHSALPKVWSEADNENSLQKIPEMFNTLVQKRGAFGAIQIVVMLLFDT</sequence>
<dbReference type="AlphaFoldDB" id="A0A6G1KIG4"/>